<evidence type="ECO:0008006" key="6">
    <source>
        <dbReference type="Google" id="ProtNLM"/>
    </source>
</evidence>
<accession>A0AAN1CUC0</accession>
<dbReference type="InterPro" id="IPR027417">
    <property type="entry name" value="P-loop_NTPase"/>
</dbReference>
<dbReference type="PANTHER" id="PTHR47396">
    <property type="entry name" value="TYPE I RESTRICTION ENZYME ECOKI R PROTEIN"/>
    <property type="match status" value="1"/>
</dbReference>
<organism evidence="4 5">
    <name type="scientific">Vibrio breoganii</name>
    <dbReference type="NCBI Taxonomy" id="553239"/>
    <lineage>
        <taxon>Bacteria</taxon>
        <taxon>Pseudomonadati</taxon>
        <taxon>Pseudomonadota</taxon>
        <taxon>Gammaproteobacteria</taxon>
        <taxon>Vibrionales</taxon>
        <taxon>Vibrionaceae</taxon>
        <taxon>Vibrio</taxon>
    </lineage>
</organism>
<feature type="domain" description="Restriction endonuclease type IV Mrr" evidence="2">
    <location>
        <begin position="33"/>
        <end position="94"/>
    </location>
</feature>
<dbReference type="GO" id="GO:0016787">
    <property type="term" value="F:hydrolase activity"/>
    <property type="evidence" value="ECO:0007669"/>
    <property type="project" value="InterPro"/>
</dbReference>
<dbReference type="SUPFAM" id="SSF52980">
    <property type="entry name" value="Restriction endonuclease-like"/>
    <property type="match status" value="1"/>
</dbReference>
<gene>
    <name evidence="4" type="ORF">A6E01_20285</name>
</gene>
<evidence type="ECO:0000259" key="3">
    <source>
        <dbReference type="Pfam" id="PF04851"/>
    </source>
</evidence>
<feature type="domain" description="Helicase/UvrB N-terminal" evidence="3">
    <location>
        <begin position="245"/>
        <end position="296"/>
    </location>
</feature>
<dbReference type="Gene3D" id="6.10.140.530">
    <property type="match status" value="1"/>
</dbReference>
<dbReference type="Pfam" id="PF04851">
    <property type="entry name" value="ResIII"/>
    <property type="match status" value="1"/>
</dbReference>
<reference evidence="4 5" key="1">
    <citation type="submission" date="2016-06" db="EMBL/GenBank/DDBJ databases">
        <title>Adaptive Radiation by Waves of Gene Transfer Leads to Fine-Scale Resource Partitioning in Marine Microbes.</title>
        <authorList>
            <person name="Hehemann J.-H."/>
            <person name="Arevalo P."/>
            <person name="Datta M.S."/>
            <person name="Yu X."/>
            <person name="Corzett C."/>
            <person name="Henschel A."/>
            <person name="Preheim S.P."/>
            <person name="Timberlake S."/>
            <person name="Alm E.J."/>
            <person name="Polz M.F."/>
        </authorList>
    </citation>
    <scope>NUCLEOTIDE SEQUENCE [LARGE SCALE GENOMIC DNA]</scope>
    <source>
        <strain evidence="4 5">FF50</strain>
        <plasmid evidence="4 5">unnamed1</plasmid>
    </source>
</reference>
<dbReference type="PANTHER" id="PTHR47396:SF1">
    <property type="entry name" value="ATP-DEPENDENT HELICASE IRC3-RELATED"/>
    <property type="match status" value="1"/>
</dbReference>
<dbReference type="GO" id="GO:0004519">
    <property type="term" value="F:endonuclease activity"/>
    <property type="evidence" value="ECO:0007669"/>
    <property type="project" value="InterPro"/>
</dbReference>
<evidence type="ECO:0000313" key="4">
    <source>
        <dbReference type="EMBL" id="ANO35553.1"/>
    </source>
</evidence>
<dbReference type="SUPFAM" id="SSF52540">
    <property type="entry name" value="P-loop containing nucleoside triphosphate hydrolases"/>
    <property type="match status" value="1"/>
</dbReference>
<dbReference type="AlphaFoldDB" id="A0AAN1CUC0"/>
<dbReference type="InterPro" id="IPR007560">
    <property type="entry name" value="Restrct_endonuc_IV_Mrr"/>
</dbReference>
<dbReference type="InterPro" id="IPR050742">
    <property type="entry name" value="Helicase_Restrict-Modif_Enz"/>
</dbReference>
<dbReference type="Pfam" id="PF00271">
    <property type="entry name" value="Helicase_C"/>
    <property type="match status" value="1"/>
</dbReference>
<dbReference type="EMBL" id="CP016179">
    <property type="protein sequence ID" value="ANO35553.1"/>
    <property type="molecule type" value="Genomic_DNA"/>
</dbReference>
<dbReference type="GO" id="GO:0005524">
    <property type="term" value="F:ATP binding"/>
    <property type="evidence" value="ECO:0007669"/>
    <property type="project" value="InterPro"/>
</dbReference>
<dbReference type="InterPro" id="IPR006935">
    <property type="entry name" value="Helicase/UvrB_N"/>
</dbReference>
<dbReference type="Gene3D" id="3.40.50.300">
    <property type="entry name" value="P-loop containing nucleotide triphosphate hydrolases"/>
    <property type="match status" value="2"/>
</dbReference>
<proteinExistence type="predicted"/>
<evidence type="ECO:0000313" key="5">
    <source>
        <dbReference type="Proteomes" id="UP000092018"/>
    </source>
</evidence>
<evidence type="ECO:0000259" key="2">
    <source>
        <dbReference type="Pfam" id="PF04471"/>
    </source>
</evidence>
<name>A0AAN1CUC0_9VIBR</name>
<dbReference type="InterPro" id="IPR001650">
    <property type="entry name" value="Helicase_C-like"/>
</dbReference>
<geneLocation type="plasmid" evidence="4 5">
    <name>unnamed1</name>
</geneLocation>
<feature type="domain" description="Helicase C-terminal" evidence="1">
    <location>
        <begin position="389"/>
        <end position="503"/>
    </location>
</feature>
<dbReference type="GO" id="GO:0005829">
    <property type="term" value="C:cytosol"/>
    <property type="evidence" value="ECO:0007669"/>
    <property type="project" value="TreeGrafter"/>
</dbReference>
<keyword evidence="4" id="KW-0614">Plasmid</keyword>
<dbReference type="Proteomes" id="UP000092018">
    <property type="component" value="Plasmid unnamed1"/>
</dbReference>
<dbReference type="GO" id="GO:0009307">
    <property type="term" value="P:DNA restriction-modification system"/>
    <property type="evidence" value="ECO:0007669"/>
    <property type="project" value="InterPro"/>
</dbReference>
<sequence>MDSNFLHNLTLENNQNPEVIKGCLSSLPVNQKGGAFEHFVALIYQSAGYYVDVNGGRGDAGADLLVYSSRTSETPIKIVQVKNFNKPLTYDQVRCELIKFEEQGSVRYSCNQFEIISMNGYVKSVKEVLNPLSLQRFNISLLSWSDLQAYVRDYKCGKPSKGTLDLFGYNRQTYNQVLALREAHNRICVTQATGTGKRFLVAQLMNDNPDARILFLSPSTYINAQQLRMLHSSHVDARTYQSMPRWASSIDEDYYDIIIVDEYHRLGSDVWGDAFRRLMLKHQSVFLFGVTATPVRHLDGARDMRALLFDVEATELSLSDAIVRGVLPEPTYITGVYDLDSVVEKYTDKINGLVKMSEVEKKRRCNEAGLLVSKWERESGVASLIASVAKDVSGKYVVFCEDIEHLESSVEMVRGWFRRISRERHQHLVIDDYSMHTGFSTAVNRKQYAEFSKSSSCNQVKLLFSVGMVNEGVHISGVSSVILLRRTRSANLYLQQIGRCLSAGTEVRPLIFDFVSNIEQLGARVFEDSCRQSASDWMAERARYGLSETIPKLPDFVTGNIGLSALLESLSHLSDGAYGWLDLARRYVAEHGNKNLRRDTRYKGFSLGAWLQRVRGGESVPDDVLSELRGLGLRVVVKAQSPFREEALSAIESYCAENGTTLIAPGTMYNDFPLWESVKTIRNYWLRGLRIPPKALERLDAINFAFDPKQRKWDEMYASLVRCEAEEPRLTTTSKTRYEGQAIGRWLNYQHDRYTSKSLGATLVARLEKLHAWRALVRARKLSTGK</sequence>
<evidence type="ECO:0000259" key="1">
    <source>
        <dbReference type="Pfam" id="PF00271"/>
    </source>
</evidence>
<dbReference type="InterPro" id="IPR011335">
    <property type="entry name" value="Restrct_endonuc-II-like"/>
</dbReference>
<dbReference type="Pfam" id="PF04471">
    <property type="entry name" value="Mrr_cat"/>
    <property type="match status" value="1"/>
</dbReference>
<dbReference type="KEGG" id="vbr:A6E01_20285"/>
<protein>
    <recommendedName>
        <fullName evidence="6">DEAD/DEAH box helicase</fullName>
    </recommendedName>
</protein>
<dbReference type="GO" id="GO:0003677">
    <property type="term" value="F:DNA binding"/>
    <property type="evidence" value="ECO:0007669"/>
    <property type="project" value="InterPro"/>
</dbReference>
<dbReference type="RefSeq" id="WP_065211312.1">
    <property type="nucleotide sequence ID" value="NZ_CP016179.1"/>
</dbReference>